<organism evidence="1 2">
    <name type="scientific">Maribellus comscasis</name>
    <dbReference type="NCBI Taxonomy" id="2681766"/>
    <lineage>
        <taxon>Bacteria</taxon>
        <taxon>Pseudomonadati</taxon>
        <taxon>Bacteroidota</taxon>
        <taxon>Bacteroidia</taxon>
        <taxon>Marinilabiliales</taxon>
        <taxon>Prolixibacteraceae</taxon>
        <taxon>Maribellus</taxon>
    </lineage>
</organism>
<evidence type="ECO:0000313" key="1">
    <source>
        <dbReference type="EMBL" id="QGY42134.1"/>
    </source>
</evidence>
<proteinExistence type="predicted"/>
<dbReference type="EMBL" id="CP046401">
    <property type="protein sequence ID" value="QGY42134.1"/>
    <property type="molecule type" value="Genomic_DNA"/>
</dbReference>
<dbReference type="Proteomes" id="UP000428260">
    <property type="component" value="Chromosome"/>
</dbReference>
<dbReference type="KEGG" id="mcos:GM418_00230"/>
<evidence type="ECO:0000313" key="2">
    <source>
        <dbReference type="Proteomes" id="UP000428260"/>
    </source>
</evidence>
<protein>
    <submittedName>
        <fullName evidence="1">Uncharacterized protein</fullName>
    </submittedName>
</protein>
<name>A0A6I6JWJ8_9BACT</name>
<dbReference type="RefSeq" id="WP_158861992.1">
    <property type="nucleotide sequence ID" value="NZ_CP046401.1"/>
</dbReference>
<dbReference type="AlphaFoldDB" id="A0A6I6JWJ8"/>
<keyword evidence="2" id="KW-1185">Reference proteome</keyword>
<accession>A0A6I6JWJ8</accession>
<gene>
    <name evidence="1" type="ORF">GM418_00230</name>
</gene>
<sequence length="295" mass="33983">MKILFISILALLFFAEFHTKENQQKEQFPFYRNKFSLIPAINRETADDSTMLVADAAQNPLFYCRNIFTEVCNTGECKPAELTLYWDITGNFLGFLVSDDKPLTKIGHREFNKNDYYQLFTVLNNPSSKLRETGEEKLVRLNAQKTDATSGATISVKNETLVAGGAFTCFTLWNIVYHKNNRLVMNIHETIHTGFKNDKNVNDWKTYFSDIQNTHPAELTIALNTADQQKVLRKFSIQTLLTEKLQNLSPIQILLINNYLNRQKYVYPEAKEELKNCKKLQEIFKNMAGLSVSPE</sequence>
<reference evidence="1 2" key="1">
    <citation type="submission" date="2019-11" db="EMBL/GenBank/DDBJ databases">
        <authorList>
            <person name="Zheng R.K."/>
            <person name="Sun C.M."/>
        </authorList>
    </citation>
    <scope>NUCLEOTIDE SEQUENCE [LARGE SCALE GENOMIC DNA]</scope>
    <source>
        <strain evidence="1 2">WC007</strain>
    </source>
</reference>